<evidence type="ECO:0000313" key="12">
    <source>
        <dbReference type="EMBL" id="GAA4451437.1"/>
    </source>
</evidence>
<evidence type="ECO:0000256" key="8">
    <source>
        <dbReference type="SAM" id="Phobius"/>
    </source>
</evidence>
<dbReference type="EC" id="2.7.13.3" evidence="2"/>
<feature type="domain" description="Histidine kinase" evidence="10">
    <location>
        <begin position="813"/>
        <end position="1030"/>
    </location>
</feature>
<evidence type="ECO:0000256" key="5">
    <source>
        <dbReference type="ARBA" id="ARBA00023125"/>
    </source>
</evidence>
<comment type="caution">
    <text evidence="12">The sequence shown here is derived from an EMBL/GenBank/DDBJ whole genome shotgun (WGS) entry which is preliminary data.</text>
</comment>
<dbReference type="InterPro" id="IPR004358">
    <property type="entry name" value="Sig_transdc_His_kin-like_C"/>
</dbReference>
<dbReference type="Gene3D" id="2.130.10.10">
    <property type="entry name" value="YVTN repeat-like/Quinoprotein amine dehydrogenase"/>
    <property type="match status" value="2"/>
</dbReference>
<keyword evidence="8" id="KW-1133">Transmembrane helix</keyword>
<dbReference type="Gene3D" id="2.60.40.10">
    <property type="entry name" value="Immunoglobulins"/>
    <property type="match status" value="1"/>
</dbReference>
<evidence type="ECO:0000256" key="7">
    <source>
        <dbReference type="PROSITE-ProRule" id="PRU00169"/>
    </source>
</evidence>
<keyword evidence="8" id="KW-0472">Membrane</keyword>
<dbReference type="CDD" id="cd00082">
    <property type="entry name" value="HisKA"/>
    <property type="match status" value="1"/>
</dbReference>
<dbReference type="CDD" id="cd16922">
    <property type="entry name" value="HATPase_EvgS-ArcB-TorS-like"/>
    <property type="match status" value="1"/>
</dbReference>
<dbReference type="EMBL" id="BAABHD010000014">
    <property type="protein sequence ID" value="GAA4451437.1"/>
    <property type="molecule type" value="Genomic_DNA"/>
</dbReference>
<dbReference type="InterPro" id="IPR001789">
    <property type="entry name" value="Sig_transdc_resp-reg_receiver"/>
</dbReference>
<dbReference type="InterPro" id="IPR011006">
    <property type="entry name" value="CheY-like_superfamily"/>
</dbReference>
<proteinExistence type="predicted"/>
<dbReference type="Pfam" id="PF00512">
    <property type="entry name" value="HisKA"/>
    <property type="match status" value="1"/>
</dbReference>
<keyword evidence="3 7" id="KW-0597">Phosphoprotein</keyword>
<keyword evidence="5" id="KW-0238">DNA-binding</keyword>
<evidence type="ECO:0000256" key="2">
    <source>
        <dbReference type="ARBA" id="ARBA00012438"/>
    </source>
</evidence>
<dbReference type="Pfam" id="PF07495">
    <property type="entry name" value="Y_Y_Y"/>
    <property type="match status" value="1"/>
</dbReference>
<feature type="modified residue" description="4-aspartylphosphate" evidence="7">
    <location>
        <position position="1115"/>
    </location>
</feature>
<dbReference type="InterPro" id="IPR036097">
    <property type="entry name" value="HisK_dim/P_sf"/>
</dbReference>
<dbReference type="SUPFAM" id="SSF46689">
    <property type="entry name" value="Homeodomain-like"/>
    <property type="match status" value="1"/>
</dbReference>
<dbReference type="SUPFAM" id="SSF63829">
    <property type="entry name" value="Calcium-dependent phosphotriesterase"/>
    <property type="match status" value="1"/>
</dbReference>
<dbReference type="SUPFAM" id="SSF52172">
    <property type="entry name" value="CheY-like"/>
    <property type="match status" value="1"/>
</dbReference>
<dbReference type="InterPro" id="IPR036890">
    <property type="entry name" value="HATPase_C_sf"/>
</dbReference>
<feature type="domain" description="Response regulatory" evidence="11">
    <location>
        <begin position="1067"/>
        <end position="1182"/>
    </location>
</feature>
<dbReference type="PRINTS" id="PR00344">
    <property type="entry name" value="BCTRLSENSOR"/>
</dbReference>
<dbReference type="Proteomes" id="UP001501175">
    <property type="component" value="Unassembled WGS sequence"/>
</dbReference>
<dbReference type="InterPro" id="IPR003594">
    <property type="entry name" value="HATPase_dom"/>
</dbReference>
<dbReference type="InterPro" id="IPR013783">
    <property type="entry name" value="Ig-like_fold"/>
</dbReference>
<dbReference type="PROSITE" id="PS01124">
    <property type="entry name" value="HTH_ARAC_FAMILY_2"/>
    <property type="match status" value="1"/>
</dbReference>
<evidence type="ECO:0000259" key="9">
    <source>
        <dbReference type="PROSITE" id="PS01124"/>
    </source>
</evidence>
<dbReference type="Pfam" id="PF00072">
    <property type="entry name" value="Response_reg"/>
    <property type="match status" value="1"/>
</dbReference>
<organism evidence="12 13">
    <name type="scientific">Nibrella saemangeumensis</name>
    <dbReference type="NCBI Taxonomy" id="1084526"/>
    <lineage>
        <taxon>Bacteria</taxon>
        <taxon>Pseudomonadati</taxon>
        <taxon>Bacteroidota</taxon>
        <taxon>Cytophagia</taxon>
        <taxon>Cytophagales</taxon>
        <taxon>Spirosomataceae</taxon>
        <taxon>Nibrella</taxon>
    </lineage>
</organism>
<evidence type="ECO:0000259" key="10">
    <source>
        <dbReference type="PROSITE" id="PS50109"/>
    </source>
</evidence>
<dbReference type="InterPro" id="IPR011047">
    <property type="entry name" value="Quinoprotein_ADH-like_sf"/>
</dbReference>
<dbReference type="Pfam" id="PF07494">
    <property type="entry name" value="Reg_prop"/>
    <property type="match status" value="2"/>
</dbReference>
<sequence length="1312" mass="147963">MMPSVLTACLLLVSVLLQAMPLPRTRTLTINDGLPNSSVNGVVQDRAGFIWLATADGLARYDGRIMKVFRHTTQANSLAESSIGWMQSLSDGTLLLQTRTGDVQRFEPATEQFSMWLPRHRQGRNKIESVDFAPDGKSLWALWRGQKAQHYDLRSGRVRYWTEQQVGPAIRTLHSLQAASNGRAFGHYDEGIIEFDLQTGRHRLLPYPGSLSRWMYRSMRAIDWSLTVERKPGELVIVGRHYLFLLDLRTGQYKDVPMPGTDTEQEIYGMRLLADGNVYICIANRIYRFTADNQFTQIGELAIPADNRTPSGMPMLLDQSGVLWLRTHEGGVSLMDLHAFPFQTYPYRDGWKSDLLRMVLNITPPSWVDSNGDSWTRFTYANNHLWFIDLASLYRCNPEPKRTTSSHSGDSTGCKLTLKADQRGHFWLYSNVAGLAETDSTGKIIQKWPNSIVPLTYSNPGLDVGDLEPMGSVVWMASFLGKGLFKYDLHQRKIVAQLLHQPTKQQSLPTNQLMCLAADPYHPAVLWIGTLGAGLARFDTQTGRFRTFSEQDGLPNNTITSLLTDRQGYLWAATYKGLVRLNPRTFHKRVFTRSDGLQDHEFVYALSTRLPDGRLAFGGRTGMTVFDPAALQENLFEPPVVLSGLRINNAVIEAEGPSSPLPEPINALDQLTLDHTQNFLTFEFAGLQYSKPEKIQYRYRLAGVDDDWVNAGTQNTANYTQLRPGRYTFEVMATNADGRWSRHVKQLDVMITPPFWATWWAYALYTLAFGGAVFGFVQFRIGQARQQQAMQLKQQEAEQLRAVDELKTRFFSNITHEFRTPLSLILSPTEKLLQETKHDTATRQTLSSVHRNARQLLRLINQLLDLSKLEAGNMTVSLARGKVSQFVKELLSAFQPLAQQKRITLRFTTIGPDPERLFDADKLEKIMYNLVSNALKFTDAGGQVTVQFDADDAHARLTVTDTGRGIPADKLPHIFDRFYQVDTSRTRAHEGTGIGLALVNELTELMSGTISVSSELGTGTRITIEIPMPLAKGHEQPASLPAVPVLSPTLSAAPLVASAQDDSDKPLMLVVEDNTELRDFIAGELTAYVRVLTAANGEEGWQLVQTELPAIVVSDVMMPQMDGYELTRLIKQTPATSHIAVVLLTAKAAHPSRLEGLQQGADDYLTKPFHFDELHLRLRNLLERQCKLRDFYQRQLTSANTPFRPKEIDEPFLREVFECIESRLDDSGFTVDQLAEMRNMSRRTLHRKLTALTNLSANDVIRNYRLKRASELLRQGHTVSETAYLVGFENPTYFSTVFKQIYQQTPSEFAVR</sequence>
<dbReference type="SMART" id="SM00448">
    <property type="entry name" value="REC"/>
    <property type="match status" value="1"/>
</dbReference>
<comment type="catalytic activity">
    <reaction evidence="1">
        <text>ATP + protein L-histidine = ADP + protein N-phospho-L-histidine.</text>
        <dbReference type="EC" id="2.7.13.3"/>
    </reaction>
</comment>
<dbReference type="Gene3D" id="3.30.565.10">
    <property type="entry name" value="Histidine kinase-like ATPase, C-terminal domain"/>
    <property type="match status" value="1"/>
</dbReference>
<dbReference type="Pfam" id="PF02518">
    <property type="entry name" value="HATPase_c"/>
    <property type="match status" value="1"/>
</dbReference>
<dbReference type="InterPro" id="IPR005467">
    <property type="entry name" value="His_kinase_dom"/>
</dbReference>
<dbReference type="Gene3D" id="1.10.287.130">
    <property type="match status" value="1"/>
</dbReference>
<dbReference type="PROSITE" id="PS50110">
    <property type="entry name" value="RESPONSE_REGULATORY"/>
    <property type="match status" value="1"/>
</dbReference>
<evidence type="ECO:0000256" key="4">
    <source>
        <dbReference type="ARBA" id="ARBA00023015"/>
    </source>
</evidence>
<gene>
    <name evidence="12" type="ORF">GCM10023189_13490</name>
</gene>
<dbReference type="InterPro" id="IPR003661">
    <property type="entry name" value="HisK_dim/P_dom"/>
</dbReference>
<evidence type="ECO:0000256" key="6">
    <source>
        <dbReference type="ARBA" id="ARBA00023163"/>
    </source>
</evidence>
<evidence type="ECO:0000256" key="3">
    <source>
        <dbReference type="ARBA" id="ARBA00022553"/>
    </source>
</evidence>
<dbReference type="SUPFAM" id="SSF55874">
    <property type="entry name" value="ATPase domain of HSP90 chaperone/DNA topoisomerase II/histidine kinase"/>
    <property type="match status" value="1"/>
</dbReference>
<dbReference type="PROSITE" id="PS50109">
    <property type="entry name" value="HIS_KIN"/>
    <property type="match status" value="1"/>
</dbReference>
<reference evidence="13" key="1">
    <citation type="journal article" date="2019" name="Int. J. Syst. Evol. Microbiol.">
        <title>The Global Catalogue of Microorganisms (GCM) 10K type strain sequencing project: providing services to taxonomists for standard genome sequencing and annotation.</title>
        <authorList>
            <consortium name="The Broad Institute Genomics Platform"/>
            <consortium name="The Broad Institute Genome Sequencing Center for Infectious Disease"/>
            <person name="Wu L."/>
            <person name="Ma J."/>
        </authorList>
    </citation>
    <scope>NUCLEOTIDE SEQUENCE [LARGE SCALE GENOMIC DNA]</scope>
    <source>
        <strain evidence="13">JCM 17927</strain>
    </source>
</reference>
<dbReference type="CDD" id="cd00146">
    <property type="entry name" value="PKD"/>
    <property type="match status" value="1"/>
</dbReference>
<accession>A0ABP8MM78</accession>
<feature type="transmembrane region" description="Helical" evidence="8">
    <location>
        <begin position="759"/>
        <end position="781"/>
    </location>
</feature>
<dbReference type="Gene3D" id="3.40.50.2300">
    <property type="match status" value="1"/>
</dbReference>
<evidence type="ECO:0000313" key="13">
    <source>
        <dbReference type="Proteomes" id="UP001501175"/>
    </source>
</evidence>
<dbReference type="PANTHER" id="PTHR43547">
    <property type="entry name" value="TWO-COMPONENT HISTIDINE KINASE"/>
    <property type="match status" value="1"/>
</dbReference>
<keyword evidence="4" id="KW-0805">Transcription regulation</keyword>
<dbReference type="Pfam" id="PF12833">
    <property type="entry name" value="HTH_18"/>
    <property type="match status" value="1"/>
</dbReference>
<dbReference type="InterPro" id="IPR018060">
    <property type="entry name" value="HTH_AraC"/>
</dbReference>
<dbReference type="SUPFAM" id="SSF47384">
    <property type="entry name" value="Homodimeric domain of signal transducing histidine kinase"/>
    <property type="match status" value="1"/>
</dbReference>
<name>A0ABP8MM78_9BACT</name>
<keyword evidence="8" id="KW-0812">Transmembrane</keyword>
<dbReference type="InterPro" id="IPR009057">
    <property type="entry name" value="Homeodomain-like_sf"/>
</dbReference>
<evidence type="ECO:0000256" key="1">
    <source>
        <dbReference type="ARBA" id="ARBA00000085"/>
    </source>
</evidence>
<protein>
    <recommendedName>
        <fullName evidence="2">histidine kinase</fullName>
        <ecNumber evidence="2">2.7.13.3</ecNumber>
    </recommendedName>
</protein>
<dbReference type="InterPro" id="IPR015943">
    <property type="entry name" value="WD40/YVTN_repeat-like_dom_sf"/>
</dbReference>
<dbReference type="SMART" id="SM00388">
    <property type="entry name" value="HisKA"/>
    <property type="match status" value="1"/>
</dbReference>
<dbReference type="InterPro" id="IPR011110">
    <property type="entry name" value="Reg_prop"/>
</dbReference>
<dbReference type="PANTHER" id="PTHR43547:SF2">
    <property type="entry name" value="HYBRID SIGNAL TRANSDUCTION HISTIDINE KINASE C"/>
    <property type="match status" value="1"/>
</dbReference>
<keyword evidence="6" id="KW-0804">Transcription</keyword>
<dbReference type="SMART" id="SM00387">
    <property type="entry name" value="HATPase_c"/>
    <property type="match status" value="1"/>
</dbReference>
<dbReference type="SUPFAM" id="SSF50998">
    <property type="entry name" value="Quinoprotein alcohol dehydrogenase-like"/>
    <property type="match status" value="1"/>
</dbReference>
<feature type="domain" description="HTH araC/xylS-type" evidence="9">
    <location>
        <begin position="1214"/>
        <end position="1312"/>
    </location>
</feature>
<evidence type="ECO:0000259" key="11">
    <source>
        <dbReference type="PROSITE" id="PS50110"/>
    </source>
</evidence>
<keyword evidence="13" id="KW-1185">Reference proteome</keyword>
<dbReference type="InterPro" id="IPR011123">
    <property type="entry name" value="Y_Y_Y"/>
</dbReference>
<dbReference type="Gene3D" id="1.10.10.60">
    <property type="entry name" value="Homeodomain-like"/>
    <property type="match status" value="1"/>
</dbReference>
<dbReference type="InterPro" id="IPR018062">
    <property type="entry name" value="HTH_AraC-typ_CS"/>
</dbReference>
<dbReference type="SMART" id="SM00342">
    <property type="entry name" value="HTH_ARAC"/>
    <property type="match status" value="1"/>
</dbReference>
<dbReference type="PROSITE" id="PS00041">
    <property type="entry name" value="HTH_ARAC_FAMILY_1"/>
    <property type="match status" value="1"/>
</dbReference>
<dbReference type="RefSeq" id="WP_345241862.1">
    <property type="nucleotide sequence ID" value="NZ_BAABHD010000014.1"/>
</dbReference>